<organism evidence="2">
    <name type="scientific">Dichomitus squalens</name>
    <dbReference type="NCBI Taxonomy" id="114155"/>
    <lineage>
        <taxon>Eukaryota</taxon>
        <taxon>Fungi</taxon>
        <taxon>Dikarya</taxon>
        <taxon>Basidiomycota</taxon>
        <taxon>Agaricomycotina</taxon>
        <taxon>Agaricomycetes</taxon>
        <taxon>Polyporales</taxon>
        <taxon>Polyporaceae</taxon>
        <taxon>Dichomitus</taxon>
    </lineage>
</organism>
<protein>
    <submittedName>
        <fullName evidence="2">Uncharacterized protein</fullName>
    </submittedName>
</protein>
<dbReference type="EMBL" id="ML143540">
    <property type="protein sequence ID" value="TBU22475.1"/>
    <property type="molecule type" value="Genomic_DNA"/>
</dbReference>
<feature type="compositionally biased region" description="Polar residues" evidence="1">
    <location>
        <begin position="168"/>
        <end position="177"/>
    </location>
</feature>
<feature type="region of interest" description="Disordered" evidence="1">
    <location>
        <begin position="65"/>
        <end position="84"/>
    </location>
</feature>
<sequence>MVGNCGSSKKYLPQQGHHLSKRIWTTKNVSPVPRVDPGTVVSVEPKHSGNLGSNMTQSKCSKAVVQTASPPKGQPAEEGSTSLESDYNVAGPVGQVPVATSGPVEASGPAMALPEGEVDPSTQLRMLTWLSDDTPPLLQYGESANLPGRIAASAVHAEQLPELPGSPGKTTRSNSPSDGGADVNVTPGASGAISLLLHERMSLDTLTYLDQALADLDEDESDDDYAVVGPVGMVLWMTILGGKTVAEDDKRTKILLLR</sequence>
<proteinExistence type="predicted"/>
<accession>A0A4Q9M6B2</accession>
<evidence type="ECO:0000256" key="1">
    <source>
        <dbReference type="SAM" id="MobiDB-lite"/>
    </source>
</evidence>
<evidence type="ECO:0000313" key="2">
    <source>
        <dbReference type="EMBL" id="TBU22475.1"/>
    </source>
</evidence>
<name>A0A4Q9M6B2_9APHY</name>
<gene>
    <name evidence="2" type="ORF">BD311DRAFT_811476</name>
</gene>
<reference evidence="2" key="1">
    <citation type="submission" date="2019-01" db="EMBL/GenBank/DDBJ databases">
        <title>Draft genome sequences of three monokaryotic isolates of the white-rot basidiomycete fungus Dichomitus squalens.</title>
        <authorList>
            <consortium name="DOE Joint Genome Institute"/>
            <person name="Lopez S.C."/>
            <person name="Andreopoulos B."/>
            <person name="Pangilinan J."/>
            <person name="Lipzen A."/>
            <person name="Riley R."/>
            <person name="Ahrendt S."/>
            <person name="Ng V."/>
            <person name="Barry K."/>
            <person name="Daum C."/>
            <person name="Grigoriev I.V."/>
            <person name="Hilden K.S."/>
            <person name="Makela M.R."/>
            <person name="de Vries R.P."/>
        </authorList>
    </citation>
    <scope>NUCLEOTIDE SEQUENCE [LARGE SCALE GENOMIC DNA]</scope>
    <source>
        <strain evidence="2">OM18370.1</strain>
    </source>
</reference>
<dbReference type="AlphaFoldDB" id="A0A4Q9M6B2"/>
<feature type="region of interest" description="Disordered" evidence="1">
    <location>
        <begin position="160"/>
        <end position="185"/>
    </location>
</feature>
<dbReference type="Proteomes" id="UP000292957">
    <property type="component" value="Unassembled WGS sequence"/>
</dbReference>